<protein>
    <submittedName>
        <fullName evidence="1">Uncharacterized protein</fullName>
    </submittedName>
</protein>
<evidence type="ECO:0000313" key="2">
    <source>
        <dbReference type="Proteomes" id="UP000008281"/>
    </source>
</evidence>
<sequence>MKLESAKNEKRSDEKRILEEALAEKDRVVNQIHESIIVLRTENEVNGRMVQSLMDKLAEVSIASLGGGASR</sequence>
<dbReference type="InParanoid" id="E3MQF5"/>
<name>E3MQF5_CAERE</name>
<reference evidence="1" key="1">
    <citation type="submission" date="2007-07" db="EMBL/GenBank/DDBJ databases">
        <title>PCAP assembly of the Caenorhabditis remanei genome.</title>
        <authorList>
            <consortium name="The Caenorhabditis remanei Sequencing Consortium"/>
            <person name="Wilson R.K."/>
        </authorList>
    </citation>
    <scope>NUCLEOTIDE SEQUENCE [LARGE SCALE GENOMIC DNA]</scope>
    <source>
        <strain evidence="1">PB4641</strain>
    </source>
</reference>
<dbReference type="AlphaFoldDB" id="E3MQF5"/>
<proteinExistence type="predicted"/>
<dbReference type="EMBL" id="DS268466">
    <property type="protein sequence ID" value="EFP06945.1"/>
    <property type="molecule type" value="Genomic_DNA"/>
</dbReference>
<dbReference type="HOGENOM" id="CLU_2742486_0_0_1"/>
<gene>
    <name evidence="1" type="ORF">CRE_10336</name>
</gene>
<dbReference type="Proteomes" id="UP000008281">
    <property type="component" value="Unassembled WGS sequence"/>
</dbReference>
<keyword evidence="2" id="KW-1185">Reference proteome</keyword>
<organism evidence="2">
    <name type="scientific">Caenorhabditis remanei</name>
    <name type="common">Caenorhabditis vulgaris</name>
    <dbReference type="NCBI Taxonomy" id="31234"/>
    <lineage>
        <taxon>Eukaryota</taxon>
        <taxon>Metazoa</taxon>
        <taxon>Ecdysozoa</taxon>
        <taxon>Nematoda</taxon>
        <taxon>Chromadorea</taxon>
        <taxon>Rhabditida</taxon>
        <taxon>Rhabditina</taxon>
        <taxon>Rhabditomorpha</taxon>
        <taxon>Rhabditoidea</taxon>
        <taxon>Rhabditidae</taxon>
        <taxon>Peloderinae</taxon>
        <taxon>Caenorhabditis</taxon>
    </lineage>
</organism>
<accession>E3MQF5</accession>
<evidence type="ECO:0000313" key="1">
    <source>
        <dbReference type="EMBL" id="EFP06945.1"/>
    </source>
</evidence>